<reference evidence="1 2" key="1">
    <citation type="journal article" date="2015" name="Stand. Genomic Sci.">
        <title>Genomic Encyclopedia of Bacterial and Archaeal Type Strains, Phase III: the genomes of soil and plant-associated and newly described type strains.</title>
        <authorList>
            <person name="Whitman W.B."/>
            <person name="Woyke T."/>
            <person name="Klenk H.P."/>
            <person name="Zhou Y."/>
            <person name="Lilburn T.G."/>
            <person name="Beck B.J."/>
            <person name="De Vos P."/>
            <person name="Vandamme P."/>
            <person name="Eisen J.A."/>
            <person name="Garrity G."/>
            <person name="Hugenholtz P."/>
            <person name="Kyrpides N.C."/>
        </authorList>
    </citation>
    <scope>NUCLEOTIDE SEQUENCE [LARGE SCALE GENOMIC DNA]</scope>
    <source>
        <strain evidence="1 2">CGMCC 1.2546</strain>
    </source>
</reference>
<organism evidence="1 2">
    <name type="scientific">Mesorhizobium tianshanense</name>
    <dbReference type="NCBI Taxonomy" id="39844"/>
    <lineage>
        <taxon>Bacteria</taxon>
        <taxon>Pseudomonadati</taxon>
        <taxon>Pseudomonadota</taxon>
        <taxon>Alphaproteobacteria</taxon>
        <taxon>Hyphomicrobiales</taxon>
        <taxon>Phyllobacteriaceae</taxon>
        <taxon>Mesorhizobium</taxon>
    </lineage>
</organism>
<name>A0A562P5E7_9HYPH</name>
<protein>
    <submittedName>
        <fullName evidence="1">Uncharacterized protein</fullName>
    </submittedName>
</protein>
<keyword evidence="2" id="KW-1185">Reference proteome</keyword>
<evidence type="ECO:0000313" key="2">
    <source>
        <dbReference type="Proteomes" id="UP000317122"/>
    </source>
</evidence>
<dbReference type="RefSeq" id="WP_145716193.1">
    <property type="nucleotide sequence ID" value="NZ_BSPF01000068.1"/>
</dbReference>
<proteinExistence type="predicted"/>
<gene>
    <name evidence="1" type="ORF">IQ26_01904</name>
</gene>
<accession>A0A562P5E7</accession>
<dbReference type="Proteomes" id="UP000317122">
    <property type="component" value="Unassembled WGS sequence"/>
</dbReference>
<dbReference type="EMBL" id="VLKT01000009">
    <property type="protein sequence ID" value="TWI39674.1"/>
    <property type="molecule type" value="Genomic_DNA"/>
</dbReference>
<evidence type="ECO:0000313" key="1">
    <source>
        <dbReference type="EMBL" id="TWI39674.1"/>
    </source>
</evidence>
<sequence length="78" mass="8690">MAHPAERSKIVLRAHDSSPGYRPQREMKAKMVNIYFVLAVLPCSSSENEFAGREPDLKRGISCAFRKANRLAAQTGVE</sequence>
<comment type="caution">
    <text evidence="1">The sequence shown here is derived from an EMBL/GenBank/DDBJ whole genome shotgun (WGS) entry which is preliminary data.</text>
</comment>
<dbReference type="AlphaFoldDB" id="A0A562P5E7"/>